<evidence type="ECO:0000256" key="3">
    <source>
        <dbReference type="ARBA" id="ARBA00022723"/>
    </source>
</evidence>
<dbReference type="GO" id="GO:0031419">
    <property type="term" value="F:cobalamin binding"/>
    <property type="evidence" value="ECO:0007669"/>
    <property type="project" value="UniProtKB-KW"/>
</dbReference>
<dbReference type="InterPro" id="IPR006158">
    <property type="entry name" value="Cobalamin-bd"/>
</dbReference>
<dbReference type="InterPro" id="IPR006159">
    <property type="entry name" value="Acid_CoA_mut_C"/>
</dbReference>
<dbReference type="Proteomes" id="UP000293142">
    <property type="component" value="Unassembled WGS sequence"/>
</dbReference>
<dbReference type="InterPro" id="IPR036724">
    <property type="entry name" value="Cobalamin-bd_sf"/>
</dbReference>
<evidence type="ECO:0000256" key="5">
    <source>
        <dbReference type="ARBA" id="ARBA00023285"/>
    </source>
</evidence>
<evidence type="ECO:0000259" key="6">
    <source>
        <dbReference type="PROSITE" id="PS51332"/>
    </source>
</evidence>
<sequence>MGNRIKVLIAKPGLDGHTRGALVVAQALTDAGMEVVYSGIRKTPAEIVALAATENVDCIGLSCLSGAHMEHFPEVLRLLHKHKLDIPVLGGGIIPDEDGAELLKAGFSAIFTPGTPLPTIVEYIRRLVRTRNADAASG</sequence>
<keyword evidence="2" id="KW-0846">Cobalamin</keyword>
<dbReference type="PANTHER" id="PTHR48101">
    <property type="entry name" value="METHYLMALONYL-COA MUTASE, MITOCHONDRIAL-RELATED"/>
    <property type="match status" value="1"/>
</dbReference>
<dbReference type="Gene3D" id="3.40.50.280">
    <property type="entry name" value="Cobalamin-binding domain"/>
    <property type="match status" value="1"/>
</dbReference>
<dbReference type="AlphaFoldDB" id="A0A4Q9DU56"/>
<dbReference type="PROSITE" id="PS51332">
    <property type="entry name" value="B12_BINDING"/>
    <property type="match status" value="1"/>
</dbReference>
<evidence type="ECO:0000313" key="8">
    <source>
        <dbReference type="Proteomes" id="UP000293142"/>
    </source>
</evidence>
<accession>A0A4Q9DU56</accession>
<reference evidence="7 8" key="1">
    <citation type="submission" date="2019-02" db="EMBL/GenBank/DDBJ databases">
        <title>Paenibacillus sp. nov., isolated from surface-sterilized tissue of Thalictrum simplex L.</title>
        <authorList>
            <person name="Tuo L."/>
        </authorList>
    </citation>
    <scope>NUCLEOTIDE SEQUENCE [LARGE SCALE GENOMIC DNA]</scope>
    <source>
        <strain evidence="7 8">N2SHLJ1</strain>
    </source>
</reference>
<dbReference type="GO" id="GO:0016853">
    <property type="term" value="F:isomerase activity"/>
    <property type="evidence" value="ECO:0007669"/>
    <property type="project" value="UniProtKB-KW"/>
</dbReference>
<dbReference type="EMBL" id="SIRE01000005">
    <property type="protein sequence ID" value="TBL80496.1"/>
    <property type="molecule type" value="Genomic_DNA"/>
</dbReference>
<evidence type="ECO:0000313" key="7">
    <source>
        <dbReference type="EMBL" id="TBL80496.1"/>
    </source>
</evidence>
<dbReference type="NCBIfam" id="TIGR00640">
    <property type="entry name" value="acid_CoA_mut_C"/>
    <property type="match status" value="1"/>
</dbReference>
<name>A0A4Q9DU56_9BACL</name>
<evidence type="ECO:0000256" key="2">
    <source>
        <dbReference type="ARBA" id="ARBA00022628"/>
    </source>
</evidence>
<dbReference type="Pfam" id="PF02310">
    <property type="entry name" value="B12-binding"/>
    <property type="match status" value="1"/>
</dbReference>
<keyword evidence="5" id="KW-0170">Cobalt</keyword>
<keyword evidence="4" id="KW-0413">Isomerase</keyword>
<keyword evidence="3" id="KW-0479">Metal-binding</keyword>
<comment type="caution">
    <text evidence="7">The sequence shown here is derived from an EMBL/GenBank/DDBJ whole genome shotgun (WGS) entry which is preliminary data.</text>
</comment>
<dbReference type="PANTHER" id="PTHR48101:SF3">
    <property type="entry name" value="COENZYME B12-DEPENDENT MUTASE"/>
    <property type="match status" value="1"/>
</dbReference>
<dbReference type="SUPFAM" id="SSF52242">
    <property type="entry name" value="Cobalamin (vitamin B12)-binding domain"/>
    <property type="match status" value="1"/>
</dbReference>
<dbReference type="GO" id="GO:0046872">
    <property type="term" value="F:metal ion binding"/>
    <property type="evidence" value="ECO:0007669"/>
    <property type="project" value="UniProtKB-KW"/>
</dbReference>
<protein>
    <submittedName>
        <fullName evidence="7">Cobalamin B12-binding domain-containing protein</fullName>
    </submittedName>
</protein>
<feature type="domain" description="B12-binding" evidence="6">
    <location>
        <begin position="4"/>
        <end position="134"/>
    </location>
</feature>
<gene>
    <name evidence="7" type="ORF">EYB31_08205</name>
</gene>
<keyword evidence="8" id="KW-1185">Reference proteome</keyword>
<comment type="cofactor">
    <cofactor evidence="1">
        <name>adenosylcob(III)alamin</name>
        <dbReference type="ChEBI" id="CHEBI:18408"/>
    </cofactor>
</comment>
<evidence type="ECO:0000256" key="1">
    <source>
        <dbReference type="ARBA" id="ARBA00001922"/>
    </source>
</evidence>
<organism evidence="7 8">
    <name type="scientific">Paenibacillus thalictri</name>
    <dbReference type="NCBI Taxonomy" id="2527873"/>
    <lineage>
        <taxon>Bacteria</taxon>
        <taxon>Bacillati</taxon>
        <taxon>Bacillota</taxon>
        <taxon>Bacilli</taxon>
        <taxon>Bacillales</taxon>
        <taxon>Paenibacillaceae</taxon>
        <taxon>Paenibacillus</taxon>
    </lineage>
</organism>
<evidence type="ECO:0000256" key="4">
    <source>
        <dbReference type="ARBA" id="ARBA00023235"/>
    </source>
</evidence>
<dbReference type="OrthoDB" id="9788468at2"/>
<dbReference type="CDD" id="cd02071">
    <property type="entry name" value="MM_CoA_mut_B12_BD"/>
    <property type="match status" value="1"/>
</dbReference>
<proteinExistence type="predicted"/>